<dbReference type="AlphaFoldDB" id="A0A402AR30"/>
<dbReference type="RefSeq" id="WP_126553278.1">
    <property type="nucleotide sequence ID" value="NZ_BIFS01000001.1"/>
</dbReference>
<dbReference type="GO" id="GO:0004074">
    <property type="term" value="F:biliverdin reductase [NAD(P)H] activity"/>
    <property type="evidence" value="ECO:0007669"/>
    <property type="project" value="TreeGrafter"/>
</dbReference>
<dbReference type="InterPro" id="IPR016040">
    <property type="entry name" value="NAD(P)-bd_dom"/>
</dbReference>
<evidence type="ECO:0000259" key="1">
    <source>
        <dbReference type="Pfam" id="PF13460"/>
    </source>
</evidence>
<accession>A0A402AR30</accession>
<organism evidence="2 3">
    <name type="scientific">Dictyobacter kobayashii</name>
    <dbReference type="NCBI Taxonomy" id="2014872"/>
    <lineage>
        <taxon>Bacteria</taxon>
        <taxon>Bacillati</taxon>
        <taxon>Chloroflexota</taxon>
        <taxon>Ktedonobacteria</taxon>
        <taxon>Ktedonobacterales</taxon>
        <taxon>Dictyobacteraceae</taxon>
        <taxon>Dictyobacter</taxon>
    </lineage>
</organism>
<dbReference type="PANTHER" id="PTHR43355">
    <property type="entry name" value="FLAVIN REDUCTASE (NADPH)"/>
    <property type="match status" value="1"/>
</dbReference>
<reference evidence="3" key="1">
    <citation type="submission" date="2018-12" db="EMBL/GenBank/DDBJ databases">
        <title>Tengunoibacter tsumagoiensis gen. nov., sp. nov., Dictyobacter kobayashii sp. nov., D. alpinus sp. nov., and D. joshuensis sp. nov. and description of Dictyobacteraceae fam. nov. within the order Ktedonobacterales isolated from Tengu-no-mugimeshi.</title>
        <authorList>
            <person name="Wang C.M."/>
            <person name="Zheng Y."/>
            <person name="Sakai Y."/>
            <person name="Toyoda A."/>
            <person name="Minakuchi Y."/>
            <person name="Abe K."/>
            <person name="Yokota A."/>
            <person name="Yabe S."/>
        </authorList>
    </citation>
    <scope>NUCLEOTIDE SEQUENCE [LARGE SCALE GENOMIC DNA]</scope>
    <source>
        <strain evidence="3">Uno11</strain>
    </source>
</reference>
<proteinExistence type="predicted"/>
<name>A0A402AR30_9CHLR</name>
<gene>
    <name evidence="2" type="ORF">KDK_53470</name>
</gene>
<protein>
    <submittedName>
        <fullName evidence="2">Oxidoreductase</fullName>
    </submittedName>
</protein>
<dbReference type="GO" id="GO:0042602">
    <property type="term" value="F:riboflavin reductase (NADPH) activity"/>
    <property type="evidence" value="ECO:0007669"/>
    <property type="project" value="TreeGrafter"/>
</dbReference>
<comment type="caution">
    <text evidence="2">The sequence shown here is derived from an EMBL/GenBank/DDBJ whole genome shotgun (WGS) entry which is preliminary data.</text>
</comment>
<evidence type="ECO:0000313" key="2">
    <source>
        <dbReference type="EMBL" id="GCE21547.1"/>
    </source>
</evidence>
<dbReference type="Proteomes" id="UP000287188">
    <property type="component" value="Unassembled WGS sequence"/>
</dbReference>
<feature type="domain" description="NAD(P)-binding" evidence="1">
    <location>
        <begin position="7"/>
        <end position="196"/>
    </location>
</feature>
<dbReference type="OrthoDB" id="9785372at2"/>
<dbReference type="InterPro" id="IPR036291">
    <property type="entry name" value="NAD(P)-bd_dom_sf"/>
</dbReference>
<evidence type="ECO:0000313" key="3">
    <source>
        <dbReference type="Proteomes" id="UP000287188"/>
    </source>
</evidence>
<keyword evidence="3" id="KW-1185">Reference proteome</keyword>
<dbReference type="Pfam" id="PF13460">
    <property type="entry name" value="NAD_binding_10"/>
    <property type="match status" value="1"/>
</dbReference>
<sequence>MHILLLGATGRVGSHVIEYALAADLHVTALARQRSKIQTSSPNLTVVEGDIQHPQAFIDQLQQQSFDVLINVVGGDVFKPSTVVTDSVKAALAAVRQLQIPRYLGITGVAEMPACGLGGSITAALLRRSPIRHAVHDHDNAFALVKETADMDWVLAGCPYIRDGRHTASYKVVPGCFPGGFKLISPEDVADFLTREAREQRYSRQIVGIWN</sequence>
<dbReference type="PANTHER" id="PTHR43355:SF2">
    <property type="entry name" value="FLAVIN REDUCTASE (NADPH)"/>
    <property type="match status" value="1"/>
</dbReference>
<dbReference type="EMBL" id="BIFS01000001">
    <property type="protein sequence ID" value="GCE21547.1"/>
    <property type="molecule type" value="Genomic_DNA"/>
</dbReference>
<dbReference type="SUPFAM" id="SSF51735">
    <property type="entry name" value="NAD(P)-binding Rossmann-fold domains"/>
    <property type="match status" value="1"/>
</dbReference>
<dbReference type="InterPro" id="IPR051606">
    <property type="entry name" value="Polyketide_Oxido-like"/>
</dbReference>
<dbReference type="Gene3D" id="3.40.50.720">
    <property type="entry name" value="NAD(P)-binding Rossmann-like Domain"/>
    <property type="match status" value="1"/>
</dbReference>